<feature type="non-terminal residue" evidence="1">
    <location>
        <position position="80"/>
    </location>
</feature>
<dbReference type="EMBL" id="JDSQ01000060">
    <property type="protein sequence ID" value="EWS76925.1"/>
    <property type="molecule type" value="Genomic_DNA"/>
</dbReference>
<reference evidence="1 2" key="1">
    <citation type="journal article" date="2014" name="Genome Announc.">
        <title>Draft Genome Sequence of Xylella fastidiosa Pear Leaf Scorch Strain in Taiwan.</title>
        <authorList>
            <person name="Su C.C."/>
            <person name="Deng W.L."/>
            <person name="Jan F.J."/>
            <person name="Chang C.J."/>
            <person name="Huang H."/>
            <person name="Chen J."/>
        </authorList>
    </citation>
    <scope>NUCLEOTIDE SEQUENCE [LARGE SCALE GENOMIC DNA]</scope>
    <source>
        <strain evidence="1 2">PLS229</strain>
    </source>
</reference>
<dbReference type="AlphaFoldDB" id="Z9JEV2"/>
<proteinExistence type="predicted"/>
<evidence type="ECO:0000313" key="1">
    <source>
        <dbReference type="EMBL" id="EWS76925.1"/>
    </source>
</evidence>
<gene>
    <name evidence="1" type="ORF">AF72_13590</name>
</gene>
<comment type="caution">
    <text evidence="1">The sequence shown here is derived from an EMBL/GenBank/DDBJ whole genome shotgun (WGS) entry which is preliminary data.</text>
</comment>
<sequence>MLGGLEGRNRWIAQARGQAALAKLSFLSGVLGLTGFDNGYFFAVDVNVAFRGNQVDARGLDGAFAGGDEDVAIEGGHGVA</sequence>
<dbReference type="STRING" id="1444770.AF72_13590"/>
<accession>Z9JEV2</accession>
<dbReference type="Proteomes" id="UP000020406">
    <property type="component" value="Unassembled WGS sequence"/>
</dbReference>
<evidence type="ECO:0000313" key="2">
    <source>
        <dbReference type="Proteomes" id="UP000020406"/>
    </source>
</evidence>
<name>Z9JEV2_9GAMM</name>
<protein>
    <submittedName>
        <fullName evidence="1">Uncharacterized protein</fullName>
    </submittedName>
</protein>
<organism evidence="1 2">
    <name type="scientific">Xylella taiwanensis</name>
    <dbReference type="NCBI Taxonomy" id="1444770"/>
    <lineage>
        <taxon>Bacteria</taxon>
        <taxon>Pseudomonadati</taxon>
        <taxon>Pseudomonadota</taxon>
        <taxon>Gammaproteobacteria</taxon>
        <taxon>Lysobacterales</taxon>
        <taxon>Lysobacteraceae</taxon>
        <taxon>Xylella</taxon>
    </lineage>
</organism>